<keyword evidence="3" id="KW-1185">Reference proteome</keyword>
<dbReference type="GeneID" id="77810089"/>
<evidence type="ECO:0000313" key="2">
    <source>
        <dbReference type="EMBL" id="WAQ84860.1"/>
    </source>
</evidence>
<organism evidence="2 3">
    <name type="scientific">Puccinia triticina</name>
    <dbReference type="NCBI Taxonomy" id="208348"/>
    <lineage>
        <taxon>Eukaryota</taxon>
        <taxon>Fungi</taxon>
        <taxon>Dikarya</taxon>
        <taxon>Basidiomycota</taxon>
        <taxon>Pucciniomycotina</taxon>
        <taxon>Pucciniomycetes</taxon>
        <taxon>Pucciniales</taxon>
        <taxon>Pucciniaceae</taxon>
        <taxon>Puccinia</taxon>
    </lineage>
</organism>
<dbReference type="RefSeq" id="XP_053020415.1">
    <property type="nucleotide sequence ID" value="XM_053169194.1"/>
</dbReference>
<dbReference type="Proteomes" id="UP001164743">
    <property type="component" value="Chromosome 5A"/>
</dbReference>
<evidence type="ECO:0000313" key="3">
    <source>
        <dbReference type="Proteomes" id="UP001164743"/>
    </source>
</evidence>
<feature type="region of interest" description="Disordered" evidence="1">
    <location>
        <begin position="1"/>
        <end position="50"/>
    </location>
</feature>
<proteinExistence type="predicted"/>
<feature type="compositionally biased region" description="Basic and acidic residues" evidence="1">
    <location>
        <begin position="8"/>
        <end position="18"/>
    </location>
</feature>
<gene>
    <name evidence="2" type="ORF">PtA15_5A433</name>
</gene>
<evidence type="ECO:0000256" key="1">
    <source>
        <dbReference type="SAM" id="MobiDB-lite"/>
    </source>
</evidence>
<protein>
    <submittedName>
        <fullName evidence="2">Uncharacterized protein</fullName>
    </submittedName>
</protein>
<accession>A0ABY7CM20</accession>
<reference evidence="2" key="1">
    <citation type="submission" date="2022-10" db="EMBL/GenBank/DDBJ databases">
        <title>Puccinia triticina Genome sequencing and assembly.</title>
        <authorList>
            <person name="Li C."/>
        </authorList>
    </citation>
    <scope>NUCLEOTIDE SEQUENCE</scope>
    <source>
        <strain evidence="2">Pt15</strain>
    </source>
</reference>
<feature type="region of interest" description="Disordered" evidence="1">
    <location>
        <begin position="110"/>
        <end position="138"/>
    </location>
</feature>
<name>A0ABY7CM20_9BASI</name>
<sequence>MPMIMTVKSEDPDNENRSGSHSSNPFALNAAYSRASEGQDTSAQRHRLGITDEDSKNVILERAPPTVLPRSIIQLRGCFANQPQKFPFGLHTLRNRTVGRLAALLNTPPPPDLRLCPSNHPHHHQQLPAPPNDIHRKL</sequence>
<dbReference type="EMBL" id="CP110425">
    <property type="protein sequence ID" value="WAQ84860.1"/>
    <property type="molecule type" value="Genomic_DNA"/>
</dbReference>